<dbReference type="GO" id="GO:0009425">
    <property type="term" value="C:bacterial-type flagellum basal body"/>
    <property type="evidence" value="ECO:0007669"/>
    <property type="project" value="UniProtKB-SubCell"/>
</dbReference>
<comment type="subcellular location">
    <subcellularLocation>
        <location evidence="10">Cell membrane</location>
        <topology evidence="10">Multi-pass membrane protein</topology>
    </subcellularLocation>
    <subcellularLocation>
        <location evidence="10">Bacterial flagellum basal body</location>
    </subcellularLocation>
</comment>
<feature type="transmembrane region" description="Helical" evidence="10">
    <location>
        <begin position="127"/>
        <end position="150"/>
    </location>
</feature>
<evidence type="ECO:0000256" key="1">
    <source>
        <dbReference type="ARBA" id="ARBA00002578"/>
    </source>
</evidence>
<evidence type="ECO:0000256" key="9">
    <source>
        <dbReference type="NCBIfam" id="TIGR01400"/>
    </source>
</evidence>
<organism evidence="11 12">
    <name type="scientific">Nitrospirillum viridazoti CBAmc</name>
    <dbReference type="NCBI Taxonomy" id="1441467"/>
    <lineage>
        <taxon>Bacteria</taxon>
        <taxon>Pseudomonadati</taxon>
        <taxon>Pseudomonadota</taxon>
        <taxon>Alphaproteobacteria</taxon>
        <taxon>Rhodospirillales</taxon>
        <taxon>Azospirillaceae</taxon>
        <taxon>Nitrospirillum</taxon>
        <taxon>Nitrospirillum viridazoti</taxon>
    </lineage>
</organism>
<sequence length="253" mass="26989">MLQTFLVSQFYAYLMVFVRLGAAFLIMPTVGETFVSTRIRLLFGVMVALAVTPAVGGTLPPEPAQPADMAVLIIGEALIGIFIGTIARTMMGALETAGSLIANHVGLSSAQAFNPAMSQQTTVVNSILGILGILLLFATDMHHMLILAAVRSYGLFPPGGAMPLGDFTEHLTRIFSESFMIGLQMSAPFVVIGLLFFLGMGLVARLVPSIQVFFVTQPLQIALGLVLLGGSLSGLMVYWLRAFQGQMMPFLSS</sequence>
<keyword evidence="12" id="KW-1185">Reference proteome</keyword>
<reference evidence="11 12" key="1">
    <citation type="submission" date="2017-06" db="EMBL/GenBank/DDBJ databases">
        <title>Complete genome sequence of Nitrospirillum amazonense strain CBAmC, an endophytic nitrogen-fixing and plant growth-promoting bacterium, isolated from sugarcane.</title>
        <authorList>
            <person name="Schwab S."/>
            <person name="dos Santos Teixeira K.R."/>
            <person name="Simoes Araujo J.L."/>
            <person name="Soares Vidal M."/>
            <person name="Borges de Freitas H.R."/>
            <person name="Rivello Crivelaro A.L."/>
            <person name="Bueno de Camargo Nunes A."/>
            <person name="dos Santos C.M."/>
            <person name="Palmeira da Silva Rosa D."/>
            <person name="da Silva Padilha D."/>
            <person name="da Silva E."/>
            <person name="Araujo Terra L."/>
            <person name="Soares Mendes V."/>
            <person name="Farinelli L."/>
            <person name="Magalhaes Cruz L."/>
            <person name="Baldani J.I."/>
        </authorList>
    </citation>
    <scope>NUCLEOTIDE SEQUENCE [LARGE SCALE GENOMIC DNA]</scope>
    <source>
        <strain evidence="11 12">CBAmC</strain>
    </source>
</reference>
<name>A0A248JQA6_9PROT</name>
<dbReference type="PANTHER" id="PTHR30065:SF8">
    <property type="entry name" value="FLAGELLAR BIOSYNTHETIC PROTEIN FLIR"/>
    <property type="match status" value="1"/>
</dbReference>
<evidence type="ECO:0000256" key="10">
    <source>
        <dbReference type="RuleBase" id="RU362071"/>
    </source>
</evidence>
<feature type="transmembrane region" description="Helical" evidence="10">
    <location>
        <begin position="39"/>
        <end position="57"/>
    </location>
</feature>
<keyword evidence="6 10" id="KW-1133">Transmembrane helix</keyword>
<keyword evidence="8 10" id="KW-0975">Bacterial flagellum</keyword>
<evidence type="ECO:0000256" key="3">
    <source>
        <dbReference type="ARBA" id="ARBA00021717"/>
    </source>
</evidence>
<keyword evidence="11" id="KW-0969">Cilium</keyword>
<dbReference type="GO" id="GO:0006605">
    <property type="term" value="P:protein targeting"/>
    <property type="evidence" value="ECO:0007669"/>
    <property type="project" value="UniProtKB-UniRule"/>
</dbReference>
<evidence type="ECO:0000313" key="11">
    <source>
        <dbReference type="EMBL" id="ASG20424.1"/>
    </source>
</evidence>
<keyword evidence="11" id="KW-0966">Cell projection</keyword>
<dbReference type="GO" id="GO:0044780">
    <property type="term" value="P:bacterial-type flagellum assembly"/>
    <property type="evidence" value="ECO:0007669"/>
    <property type="project" value="UniProtKB-UniRule"/>
</dbReference>
<feature type="transmembrane region" description="Helical" evidence="10">
    <location>
        <begin position="69"/>
        <end position="87"/>
    </location>
</feature>
<protein>
    <recommendedName>
        <fullName evidence="3 9">Flagellar biosynthetic protein FliR</fullName>
    </recommendedName>
</protein>
<evidence type="ECO:0000256" key="8">
    <source>
        <dbReference type="ARBA" id="ARBA00023143"/>
    </source>
</evidence>
<dbReference type="Proteomes" id="UP000197153">
    <property type="component" value="Chromosome 1"/>
</dbReference>
<dbReference type="RefSeq" id="WP_004272108.1">
    <property type="nucleotide sequence ID" value="NZ_CP022110.1"/>
</dbReference>
<dbReference type="AlphaFoldDB" id="A0A248JQA6"/>
<feature type="transmembrane region" description="Helical" evidence="10">
    <location>
        <begin position="185"/>
        <end position="207"/>
    </location>
</feature>
<evidence type="ECO:0000256" key="4">
    <source>
        <dbReference type="ARBA" id="ARBA00022475"/>
    </source>
</evidence>
<keyword evidence="4 10" id="KW-1003">Cell membrane</keyword>
<accession>A0A248JQA6</accession>
<feature type="transmembrane region" description="Helical" evidence="10">
    <location>
        <begin position="6"/>
        <end position="27"/>
    </location>
</feature>
<comment type="similarity">
    <text evidence="2 10">Belongs to the FliR/MopE/SpaR family.</text>
</comment>
<evidence type="ECO:0000313" key="12">
    <source>
        <dbReference type="Proteomes" id="UP000197153"/>
    </source>
</evidence>
<dbReference type="EMBL" id="CP022110">
    <property type="protein sequence ID" value="ASG20424.1"/>
    <property type="molecule type" value="Genomic_DNA"/>
</dbReference>
<dbReference type="InterPro" id="IPR006303">
    <property type="entry name" value="FliR"/>
</dbReference>
<keyword evidence="7 10" id="KW-0472">Membrane</keyword>
<feature type="transmembrane region" description="Helical" evidence="10">
    <location>
        <begin position="219"/>
        <end position="240"/>
    </location>
</feature>
<keyword evidence="11" id="KW-0282">Flagellum</keyword>
<dbReference type="InterPro" id="IPR002010">
    <property type="entry name" value="T3SS_IM_R"/>
</dbReference>
<proteinExistence type="inferred from homology"/>
<dbReference type="PANTHER" id="PTHR30065">
    <property type="entry name" value="FLAGELLAR BIOSYNTHETIC PROTEIN FLIR"/>
    <property type="match status" value="1"/>
</dbReference>
<gene>
    <name evidence="11" type="primary">fliR</name>
    <name evidence="11" type="ORF">Y958_06065</name>
</gene>
<dbReference type="KEGG" id="nao:Y958_06065"/>
<evidence type="ECO:0000256" key="5">
    <source>
        <dbReference type="ARBA" id="ARBA00022692"/>
    </source>
</evidence>
<dbReference type="Pfam" id="PF01311">
    <property type="entry name" value="Bac_export_1"/>
    <property type="match status" value="1"/>
</dbReference>
<keyword evidence="5 10" id="KW-0812">Transmembrane</keyword>
<evidence type="ECO:0000256" key="7">
    <source>
        <dbReference type="ARBA" id="ARBA00023136"/>
    </source>
</evidence>
<evidence type="ECO:0000256" key="2">
    <source>
        <dbReference type="ARBA" id="ARBA00009772"/>
    </source>
</evidence>
<comment type="function">
    <text evidence="1 10">Role in flagellar biosynthesis.</text>
</comment>
<dbReference type="PRINTS" id="PR00953">
    <property type="entry name" value="TYPE3IMRPROT"/>
</dbReference>
<dbReference type="NCBIfam" id="TIGR01400">
    <property type="entry name" value="fliR"/>
    <property type="match status" value="1"/>
</dbReference>
<dbReference type="GO" id="GO:0005886">
    <property type="term" value="C:plasma membrane"/>
    <property type="evidence" value="ECO:0007669"/>
    <property type="project" value="UniProtKB-SubCell"/>
</dbReference>
<evidence type="ECO:0000256" key="6">
    <source>
        <dbReference type="ARBA" id="ARBA00022989"/>
    </source>
</evidence>